<dbReference type="Proteomes" id="UP000485569">
    <property type="component" value="Unassembled WGS sequence"/>
</dbReference>
<dbReference type="PANTHER" id="PTHR39961">
    <property type="entry name" value="HYPOTHETICAL CYTOSOLIC PROTEIN"/>
    <property type="match status" value="1"/>
</dbReference>
<dbReference type="PANTHER" id="PTHR39961:SF1">
    <property type="entry name" value="DUF458 DOMAIN-CONTAINING PROTEIN"/>
    <property type="match status" value="1"/>
</dbReference>
<name>A0A1V5SRP8_9BACT</name>
<evidence type="ECO:0000313" key="1">
    <source>
        <dbReference type="EMBL" id="OQA57187.1"/>
    </source>
</evidence>
<accession>A0A1V5SRP8</accession>
<reference evidence="1" key="1">
    <citation type="submission" date="2017-02" db="EMBL/GenBank/DDBJ databases">
        <title>Delving into the versatile metabolic prowess of the omnipresent phylum Bacteroidetes.</title>
        <authorList>
            <person name="Nobu M.K."/>
            <person name="Mei R."/>
            <person name="Narihiro T."/>
            <person name="Kuroda K."/>
            <person name="Liu W.-T."/>
        </authorList>
    </citation>
    <scope>NUCLEOTIDE SEQUENCE</scope>
    <source>
        <strain evidence="1">ADurb.Bin276</strain>
    </source>
</reference>
<dbReference type="EMBL" id="MWBQ01000095">
    <property type="protein sequence ID" value="OQA57187.1"/>
    <property type="molecule type" value="Genomic_DNA"/>
</dbReference>
<dbReference type="InterPro" id="IPR007405">
    <property type="entry name" value="Phage_KVP40_Orf299"/>
</dbReference>
<protein>
    <recommendedName>
        <fullName evidence="2">DUF458 domain-containing protein</fullName>
    </recommendedName>
</protein>
<organism evidence="1">
    <name type="scientific">Candidatus Atribacter allofermentans</name>
    <dbReference type="NCBI Taxonomy" id="1852833"/>
    <lineage>
        <taxon>Bacteria</taxon>
        <taxon>Pseudomonadati</taxon>
        <taxon>Atribacterota</taxon>
        <taxon>Atribacteria</taxon>
        <taxon>Atribacterales</taxon>
        <taxon>Atribacteraceae</taxon>
        <taxon>Atribacter</taxon>
    </lineage>
</organism>
<sequence>MEENYIPNQKSSERFGNLYFHNYTQGRISFDEVVVALFDFIRQDPKGTYRVIIGTDSKGSKDSPNFQSFVTAIIVHKIGYGARYFWRKTYQKNLRGIRDKIYQEAMLSLETCWAFMEKINTFPDNHLSNYRVEIHVDIGPNGPTRNIIQEVTGMIENLGFTAKVKPHSFGASRVAHRHT</sequence>
<gene>
    <name evidence="1" type="ORF">BWY41_01327</name>
</gene>
<dbReference type="Pfam" id="PF04308">
    <property type="entry name" value="RNaseH_like"/>
    <property type="match status" value="1"/>
</dbReference>
<comment type="caution">
    <text evidence="1">The sequence shown here is derived from an EMBL/GenBank/DDBJ whole genome shotgun (WGS) entry which is preliminary data.</text>
</comment>
<evidence type="ECO:0008006" key="2">
    <source>
        <dbReference type="Google" id="ProtNLM"/>
    </source>
</evidence>
<proteinExistence type="predicted"/>
<dbReference type="AlphaFoldDB" id="A0A1V5SRP8"/>